<dbReference type="InterPro" id="IPR036013">
    <property type="entry name" value="Band_7/SPFH_dom_sf"/>
</dbReference>
<reference evidence="4 5" key="1">
    <citation type="journal article" date="2020" name="ISME J.">
        <title>Comparative genomics reveals insights into cyanobacterial evolution and habitat adaptation.</title>
        <authorList>
            <person name="Chen M.Y."/>
            <person name="Teng W.K."/>
            <person name="Zhao L."/>
            <person name="Hu C.X."/>
            <person name="Zhou Y.K."/>
            <person name="Han B.P."/>
            <person name="Song L.R."/>
            <person name="Shu W.S."/>
        </authorList>
    </citation>
    <scope>NUCLEOTIDE SEQUENCE [LARGE SCALE GENOMIC DNA]</scope>
    <source>
        <strain evidence="4 5">FACHB-252</strain>
    </source>
</reference>
<dbReference type="SUPFAM" id="SSF117892">
    <property type="entry name" value="Band 7/SPFH domain"/>
    <property type="match status" value="1"/>
</dbReference>
<keyword evidence="2" id="KW-1133">Transmembrane helix</keyword>
<feature type="coiled-coil region" evidence="1">
    <location>
        <begin position="714"/>
        <end position="770"/>
    </location>
</feature>
<proteinExistence type="predicted"/>
<comment type="caution">
    <text evidence="4">The sequence shown here is derived from an EMBL/GenBank/DDBJ whole genome shotgun (WGS) entry which is preliminary data.</text>
</comment>
<name>A0ABR8HLK3_NOSPU</name>
<gene>
    <name evidence="4" type="ORF">H6G94_33640</name>
</gene>
<sequence>MLGAVSFSLNQQTQAFTAKSTLQVASKKSLATQDRKLAIAPLGNSSILLAQISPVGGIAVILVVCGIVTGVILVPGIVQIGQNEIGIERKKFGRPTSHLIAFDEKEAGWQAKILSPGLHWRLPWLYEIHKEEAVCIAPDKIGIVEAKDGAPLSSGQNFGKVVECNNFQDAQAFFKNQGQRGKQRAILNIGTYRINTKLFAVEIRDVIRIHPDQVGIVEAKDGAPLSSGQNFGKVVECNDFQDAQAFFEKGGQRGKQLAILKAATYQINTELFKIQRDSVIRIQTGEVGIVEARDGALLPPGQNFGKLVKCNDFQDAQAFFDQGGQKGKQLAILKAGTYQINTALFKVSTAPIVKVLPGEIALVVAQGGTPLSPERILGRAVECNNFEDAQAFIANGGQRGKQLAILRAGEYQINTDLFTIVTTVNATEYGMKPEDLKICTVAADKIGIVTTLDGLPIPEGEVAGSFIEGHNKFQNGQKFIDAGGFRGLQEEFLQEGSWSLNPWFVQVEQVPLTEISADKVGVITSYIGKNFDSASTKESRLVDEGYKGVQKIPLRPGKYPINTRVKSVEVVPTNEIILNWSDEPKPDDNYDTNLKALKLRSKDGFTFDIRVTQVISIAEEDAPRMILRVGAKVAENSNQKYKNTAIKNLVSRVLGPMIDSFFRNSAQGYEALDFQDNRVEIQRGAEEHIKAALNAYGVQAISTLINEIDPPDELEELVKQSKVFEKQLETIEAEKLTEQQRQGLIEERERTKAKAEIVKAERDLEIADLKAKAKIKQVEADAEAKRRMDDVDLNTRRQQLDMDADYQERLRNIEIEELKQKILALSPELYAKIELEKAWSHALAQLKIEMPEIFIGGSSGNSPGADALQAGTMQFAWMDMLRDMLRQREPVKQIDMSAKVEVLNPVDND</sequence>
<dbReference type="EMBL" id="JACJTC010000040">
    <property type="protein sequence ID" value="MBD2616131.1"/>
    <property type="molecule type" value="Genomic_DNA"/>
</dbReference>
<keyword evidence="2" id="KW-0472">Membrane</keyword>
<feature type="domain" description="Band 7" evidence="3">
    <location>
        <begin position="548"/>
        <end position="736"/>
    </location>
</feature>
<dbReference type="Proteomes" id="UP000606396">
    <property type="component" value="Unassembled WGS sequence"/>
</dbReference>
<evidence type="ECO:0000256" key="2">
    <source>
        <dbReference type="SAM" id="Phobius"/>
    </source>
</evidence>
<evidence type="ECO:0000256" key="1">
    <source>
        <dbReference type="SAM" id="Coils"/>
    </source>
</evidence>
<dbReference type="Pfam" id="PF01145">
    <property type="entry name" value="Band_7"/>
    <property type="match status" value="1"/>
</dbReference>
<evidence type="ECO:0000259" key="3">
    <source>
        <dbReference type="Pfam" id="PF01145"/>
    </source>
</evidence>
<accession>A0ABR8HLK3</accession>
<protein>
    <recommendedName>
        <fullName evidence="3">Band 7 domain-containing protein</fullName>
    </recommendedName>
</protein>
<organism evidence="4 5">
    <name type="scientific">Nostoc punctiforme FACHB-252</name>
    <dbReference type="NCBI Taxonomy" id="1357509"/>
    <lineage>
        <taxon>Bacteria</taxon>
        <taxon>Bacillati</taxon>
        <taxon>Cyanobacteriota</taxon>
        <taxon>Cyanophyceae</taxon>
        <taxon>Nostocales</taxon>
        <taxon>Nostocaceae</taxon>
        <taxon>Nostoc</taxon>
    </lineage>
</organism>
<evidence type="ECO:0000313" key="5">
    <source>
        <dbReference type="Proteomes" id="UP000606396"/>
    </source>
</evidence>
<keyword evidence="1" id="KW-0175">Coiled coil</keyword>
<keyword evidence="2" id="KW-0812">Transmembrane</keyword>
<keyword evidence="5" id="KW-1185">Reference proteome</keyword>
<feature type="transmembrane region" description="Helical" evidence="2">
    <location>
        <begin position="55"/>
        <end position="78"/>
    </location>
</feature>
<dbReference type="InterPro" id="IPR001107">
    <property type="entry name" value="Band_7"/>
</dbReference>
<evidence type="ECO:0000313" key="4">
    <source>
        <dbReference type="EMBL" id="MBD2616131.1"/>
    </source>
</evidence>